<evidence type="ECO:0000313" key="8">
    <source>
        <dbReference type="EMBL" id="XAN07209.1"/>
    </source>
</evidence>
<evidence type="ECO:0000256" key="1">
    <source>
        <dbReference type="ARBA" id="ARBA00000385"/>
    </source>
</evidence>
<evidence type="ECO:0000256" key="2">
    <source>
        <dbReference type="ARBA" id="ARBA00005642"/>
    </source>
</evidence>
<dbReference type="SUPFAM" id="SSF55120">
    <property type="entry name" value="Pseudouridine synthase"/>
    <property type="match status" value="1"/>
</dbReference>
<keyword evidence="3 5" id="KW-0819">tRNA processing</keyword>
<proteinExistence type="inferred from homology"/>
<reference evidence="8 9" key="1">
    <citation type="submission" date="2024-04" db="EMBL/GenBank/DDBJ databases">
        <title>Isolation of an actinomycete strain from pig manure.</title>
        <authorList>
            <person name="Gong T."/>
            <person name="Yu Z."/>
            <person name="An M."/>
            <person name="Wei C."/>
            <person name="Yang W."/>
            <person name="Liu L."/>
        </authorList>
    </citation>
    <scope>NUCLEOTIDE SEQUENCE [LARGE SCALE GENOMIC DNA]</scope>
    <source>
        <strain evidence="8 9">ZF39</strain>
    </source>
</reference>
<evidence type="ECO:0000313" key="9">
    <source>
        <dbReference type="Proteomes" id="UP001442841"/>
    </source>
</evidence>
<dbReference type="RefSeq" id="WP_425308659.1">
    <property type="nucleotide sequence ID" value="NZ_CP154795.1"/>
</dbReference>
<dbReference type="InterPro" id="IPR032819">
    <property type="entry name" value="TruB_C"/>
</dbReference>
<dbReference type="InterPro" id="IPR036974">
    <property type="entry name" value="PUA_sf"/>
</dbReference>
<comment type="catalytic activity">
    <reaction evidence="1 5">
        <text>uridine(55) in tRNA = pseudouridine(55) in tRNA</text>
        <dbReference type="Rhea" id="RHEA:42532"/>
        <dbReference type="Rhea" id="RHEA-COMP:10101"/>
        <dbReference type="Rhea" id="RHEA-COMP:10102"/>
        <dbReference type="ChEBI" id="CHEBI:65314"/>
        <dbReference type="ChEBI" id="CHEBI:65315"/>
        <dbReference type="EC" id="5.4.99.25"/>
    </reaction>
</comment>
<dbReference type="InterPro" id="IPR020103">
    <property type="entry name" value="PsdUridine_synth_cat_dom_sf"/>
</dbReference>
<dbReference type="HAMAP" id="MF_01080">
    <property type="entry name" value="TruB_bact"/>
    <property type="match status" value="1"/>
</dbReference>
<dbReference type="CDD" id="cd02573">
    <property type="entry name" value="PseudoU_synth_EcTruB"/>
    <property type="match status" value="1"/>
</dbReference>
<dbReference type="PANTHER" id="PTHR13767:SF2">
    <property type="entry name" value="PSEUDOURIDYLATE SYNTHASE TRUB1"/>
    <property type="match status" value="1"/>
</dbReference>
<dbReference type="Pfam" id="PF01509">
    <property type="entry name" value="TruB_N"/>
    <property type="match status" value="1"/>
</dbReference>
<organism evidence="8 9">
    <name type="scientific">Ammonicoccus fulvus</name>
    <dbReference type="NCBI Taxonomy" id="3138240"/>
    <lineage>
        <taxon>Bacteria</taxon>
        <taxon>Bacillati</taxon>
        <taxon>Actinomycetota</taxon>
        <taxon>Actinomycetes</taxon>
        <taxon>Propionibacteriales</taxon>
        <taxon>Propionibacteriaceae</taxon>
        <taxon>Ammonicoccus</taxon>
    </lineage>
</organism>
<dbReference type="Proteomes" id="UP001442841">
    <property type="component" value="Chromosome"/>
</dbReference>
<dbReference type="InterPro" id="IPR002501">
    <property type="entry name" value="PsdUridine_synth_N"/>
</dbReference>
<feature type="active site" description="Nucleophile" evidence="5">
    <location>
        <position position="48"/>
    </location>
</feature>
<evidence type="ECO:0000256" key="5">
    <source>
        <dbReference type="HAMAP-Rule" id="MF_01080"/>
    </source>
</evidence>
<name>A0ABZ3FQ27_9ACTN</name>
<sequence length="301" mass="31507">MSAPAPAGQPLAGIAVVDKPAGWTSHQVVGRCRRIFGTRKVGHAGTLDPMATGILLVGVNRATRLLGHLMLTEKEYAATIRLGIATVTDDAEGETIATPGCAGVPEAELTSAIATFVGDILQVPTAVSAIKVDGQRAYARVRAGEEVALKARPVTVHEFTLLGMSESDVDGVPVLDCDVRVRCSSGTYIRALARDLGALLDSAGHLTALRRTRVGPFGLDQARPISAETTELPVLDLATVARACFPVVEVDEAGAREVGYGRPLPGISLSGITAVLHRDRFLALYRPGDRGSDAVAEAVFV</sequence>
<accession>A0ABZ3FQ27</accession>
<dbReference type="Gene3D" id="3.30.2350.10">
    <property type="entry name" value="Pseudouridine synthase"/>
    <property type="match status" value="1"/>
</dbReference>
<evidence type="ECO:0000256" key="3">
    <source>
        <dbReference type="ARBA" id="ARBA00022694"/>
    </source>
</evidence>
<dbReference type="PANTHER" id="PTHR13767">
    <property type="entry name" value="TRNA-PSEUDOURIDINE SYNTHASE"/>
    <property type="match status" value="1"/>
</dbReference>
<dbReference type="Pfam" id="PF16198">
    <property type="entry name" value="TruB_C_2"/>
    <property type="match status" value="1"/>
</dbReference>
<keyword evidence="4 5" id="KW-0413">Isomerase</keyword>
<dbReference type="InterPro" id="IPR014780">
    <property type="entry name" value="tRNA_psdUridine_synth_TruB"/>
</dbReference>
<feature type="domain" description="tRNA pseudouridylate synthase B C-terminal" evidence="7">
    <location>
        <begin position="190"/>
        <end position="223"/>
    </location>
</feature>
<dbReference type="NCBIfam" id="TIGR00431">
    <property type="entry name" value="TruB"/>
    <property type="match status" value="1"/>
</dbReference>
<comment type="function">
    <text evidence="5">Responsible for synthesis of pseudouridine from uracil-55 in the psi GC loop of transfer RNAs.</text>
</comment>
<gene>
    <name evidence="5 8" type="primary">truB</name>
    <name evidence="8" type="ORF">AADG42_07855</name>
</gene>
<dbReference type="EC" id="5.4.99.25" evidence="5"/>
<dbReference type="EMBL" id="CP154795">
    <property type="protein sequence ID" value="XAN07209.1"/>
    <property type="molecule type" value="Genomic_DNA"/>
</dbReference>
<evidence type="ECO:0000259" key="6">
    <source>
        <dbReference type="Pfam" id="PF01509"/>
    </source>
</evidence>
<protein>
    <recommendedName>
        <fullName evidence="5">tRNA pseudouridine synthase B</fullName>
        <ecNumber evidence="5">5.4.99.25</ecNumber>
    </recommendedName>
    <alternativeName>
        <fullName evidence="5">tRNA pseudouridine(55) synthase</fullName>
        <shortName evidence="5">Psi55 synthase</shortName>
    </alternativeName>
    <alternativeName>
        <fullName evidence="5">tRNA pseudouridylate synthase</fullName>
    </alternativeName>
    <alternativeName>
        <fullName evidence="5">tRNA-uridine isomerase</fullName>
    </alternativeName>
</protein>
<dbReference type="GO" id="GO:0160148">
    <property type="term" value="F:tRNA pseudouridine(55) synthase activity"/>
    <property type="evidence" value="ECO:0007669"/>
    <property type="project" value="UniProtKB-EC"/>
</dbReference>
<keyword evidence="9" id="KW-1185">Reference proteome</keyword>
<dbReference type="Gene3D" id="2.30.130.10">
    <property type="entry name" value="PUA domain"/>
    <property type="match status" value="1"/>
</dbReference>
<evidence type="ECO:0000256" key="4">
    <source>
        <dbReference type="ARBA" id="ARBA00023235"/>
    </source>
</evidence>
<comment type="similarity">
    <text evidence="2 5">Belongs to the pseudouridine synthase TruB family. Type 1 subfamily.</text>
</comment>
<evidence type="ECO:0000259" key="7">
    <source>
        <dbReference type="Pfam" id="PF16198"/>
    </source>
</evidence>
<feature type="domain" description="Pseudouridine synthase II N-terminal" evidence="6">
    <location>
        <begin position="33"/>
        <end position="189"/>
    </location>
</feature>